<dbReference type="SMART" id="SM00475">
    <property type="entry name" value="53EXOc"/>
    <property type="match status" value="1"/>
</dbReference>
<keyword evidence="9" id="KW-1185">Reference proteome</keyword>
<dbReference type="Pfam" id="PF02739">
    <property type="entry name" value="5_3_exonuc_N"/>
    <property type="match status" value="1"/>
</dbReference>
<evidence type="ECO:0000256" key="5">
    <source>
        <dbReference type="ARBA" id="ARBA00049957"/>
    </source>
</evidence>
<dbReference type="InterPro" id="IPR038969">
    <property type="entry name" value="FEN"/>
</dbReference>
<keyword evidence="8" id="KW-0255">Endonuclease</keyword>
<dbReference type="InterPro" id="IPR020045">
    <property type="entry name" value="DNA_polI_H3TH"/>
</dbReference>
<organism evidence="8 9">
    <name type="scientific">Cryobacterium zongtaii</name>
    <dbReference type="NCBI Taxonomy" id="1259217"/>
    <lineage>
        <taxon>Bacteria</taxon>
        <taxon>Bacillati</taxon>
        <taxon>Actinomycetota</taxon>
        <taxon>Actinomycetes</taxon>
        <taxon>Micrococcales</taxon>
        <taxon>Microbacteriaceae</taxon>
        <taxon>Cryobacterium</taxon>
    </lineage>
</organism>
<dbReference type="InterPro" id="IPR036279">
    <property type="entry name" value="5-3_exonuclease_C_sf"/>
</dbReference>
<evidence type="ECO:0000313" key="8">
    <source>
        <dbReference type="EMBL" id="POH66627.1"/>
    </source>
</evidence>
<dbReference type="SUPFAM" id="SSF88723">
    <property type="entry name" value="PIN domain-like"/>
    <property type="match status" value="1"/>
</dbReference>
<keyword evidence="2" id="KW-0378">Hydrolase</keyword>
<dbReference type="EMBL" id="PPXD01000009">
    <property type="protein sequence ID" value="POH66627.1"/>
    <property type="molecule type" value="Genomic_DNA"/>
</dbReference>
<keyword evidence="4" id="KW-0238">DNA-binding</keyword>
<dbReference type="Proteomes" id="UP000237340">
    <property type="component" value="Unassembled WGS sequence"/>
</dbReference>
<dbReference type="InterPro" id="IPR020046">
    <property type="entry name" value="5-3_exonucl_a-hlix_arch_N"/>
</dbReference>
<evidence type="ECO:0000256" key="1">
    <source>
        <dbReference type="ARBA" id="ARBA00022722"/>
    </source>
</evidence>
<dbReference type="GO" id="GO:0003677">
    <property type="term" value="F:DNA binding"/>
    <property type="evidence" value="ECO:0007669"/>
    <property type="project" value="UniProtKB-KW"/>
</dbReference>
<dbReference type="CDD" id="cd09859">
    <property type="entry name" value="PIN_53EXO"/>
    <property type="match status" value="1"/>
</dbReference>
<keyword evidence="1" id="KW-0540">Nuclease</keyword>
<comment type="function">
    <text evidence="5">5'-3' exonuclease acting preferentially on double-stranded DNA.</text>
</comment>
<evidence type="ECO:0000256" key="6">
    <source>
        <dbReference type="ARBA" id="ARBA00050026"/>
    </source>
</evidence>
<dbReference type="SUPFAM" id="SSF47807">
    <property type="entry name" value="5' to 3' exonuclease, C-terminal subdomain"/>
    <property type="match status" value="1"/>
</dbReference>
<dbReference type="GO" id="GO:0017108">
    <property type="term" value="F:5'-flap endonuclease activity"/>
    <property type="evidence" value="ECO:0007669"/>
    <property type="project" value="InterPro"/>
</dbReference>
<dbReference type="PANTHER" id="PTHR42646:SF2">
    <property type="entry name" value="5'-3' EXONUCLEASE FAMILY PROTEIN"/>
    <property type="match status" value="1"/>
</dbReference>
<dbReference type="SMART" id="SM00279">
    <property type="entry name" value="HhH2"/>
    <property type="match status" value="1"/>
</dbReference>
<evidence type="ECO:0000313" key="9">
    <source>
        <dbReference type="Proteomes" id="UP000237340"/>
    </source>
</evidence>
<dbReference type="AlphaFoldDB" id="A0A2S3ZGW6"/>
<dbReference type="RefSeq" id="WP_103460259.1">
    <property type="nucleotide sequence ID" value="NZ_PPXD01000009.1"/>
</dbReference>
<evidence type="ECO:0000259" key="7">
    <source>
        <dbReference type="SMART" id="SM00475"/>
    </source>
</evidence>
<dbReference type="Pfam" id="PF01367">
    <property type="entry name" value="5_3_exonuc"/>
    <property type="match status" value="1"/>
</dbReference>
<accession>A0A2S3ZGW6</accession>
<dbReference type="Gene3D" id="3.40.50.1010">
    <property type="entry name" value="5'-nuclease"/>
    <property type="match status" value="1"/>
</dbReference>
<evidence type="ECO:0000256" key="2">
    <source>
        <dbReference type="ARBA" id="ARBA00022801"/>
    </source>
</evidence>
<sequence length="306" mass="32769">MLLDTASLYFRAFYGVPDSMRAPTGEPVNAVRGLLDMIARLATEFQPTEIVACWDDDWRPQWRVDLIPTYKTHRVAAEPSVAADPAIEVVPDLLTPQVPIIREVLTALGIPIIGAAQHEADDVIGTLASHSSIPVDIITGDRDLFQLVDDTRDVRVIYTGRGMARLELLTDATLTTKTGVTPAQYADFAAMRGDASDGLPGVAGVGEKTAATLLAEYGDLDGIVAAAADPDVKLGASVRAKILAAADYLTVAPTVVNVVRDLDLPDFDARIRPSTPEQNAELEQLSARWGLSSSMQRAREALAALV</sequence>
<feature type="domain" description="5'-3' exonuclease" evidence="7">
    <location>
        <begin position="1"/>
        <end position="273"/>
    </location>
</feature>
<keyword evidence="3" id="KW-0269">Exonuclease</keyword>
<dbReference type="CDD" id="cd09898">
    <property type="entry name" value="H3TH_53EXO"/>
    <property type="match status" value="1"/>
</dbReference>
<dbReference type="GO" id="GO:0033567">
    <property type="term" value="P:DNA replication, Okazaki fragment processing"/>
    <property type="evidence" value="ECO:0007669"/>
    <property type="project" value="InterPro"/>
</dbReference>
<comment type="caution">
    <text evidence="8">The sequence shown here is derived from an EMBL/GenBank/DDBJ whole genome shotgun (WGS) entry which is preliminary data.</text>
</comment>
<dbReference type="InterPro" id="IPR008918">
    <property type="entry name" value="HhH2"/>
</dbReference>
<evidence type="ECO:0000256" key="4">
    <source>
        <dbReference type="ARBA" id="ARBA00023125"/>
    </source>
</evidence>
<proteinExistence type="predicted"/>
<dbReference type="InterPro" id="IPR029060">
    <property type="entry name" value="PIN-like_dom_sf"/>
</dbReference>
<dbReference type="InterPro" id="IPR002421">
    <property type="entry name" value="5-3_exonuclease"/>
</dbReference>
<evidence type="ECO:0000256" key="3">
    <source>
        <dbReference type="ARBA" id="ARBA00022839"/>
    </source>
</evidence>
<dbReference type="Gene3D" id="1.10.150.20">
    <property type="entry name" value="5' to 3' exonuclease, C-terminal subdomain"/>
    <property type="match status" value="1"/>
</dbReference>
<name>A0A2S3ZGW6_9MICO</name>
<gene>
    <name evidence="8" type="ORF">C3B61_08735</name>
</gene>
<dbReference type="PANTHER" id="PTHR42646">
    <property type="entry name" value="FLAP ENDONUCLEASE XNI"/>
    <property type="match status" value="1"/>
</dbReference>
<dbReference type="GO" id="GO:0008409">
    <property type="term" value="F:5'-3' exonuclease activity"/>
    <property type="evidence" value="ECO:0007669"/>
    <property type="project" value="InterPro"/>
</dbReference>
<protein>
    <recommendedName>
        <fullName evidence="6">5'-3' exonuclease</fullName>
    </recommendedName>
</protein>
<reference evidence="8 9" key="1">
    <citation type="submission" date="2018-01" db="EMBL/GenBank/DDBJ databases">
        <title>Cryobacterium sp. nov., from glaciers in China.</title>
        <authorList>
            <person name="Liu Q."/>
            <person name="Xin Y.-H."/>
        </authorList>
    </citation>
    <scope>NUCLEOTIDE SEQUENCE [LARGE SCALE GENOMIC DNA]</scope>
    <source>
        <strain evidence="8 9">TMN-42</strain>
    </source>
</reference>